<feature type="region of interest" description="Disordered" evidence="14">
    <location>
        <begin position="190"/>
        <end position="281"/>
    </location>
</feature>
<gene>
    <name evidence="17" type="ORF">METZ01_LOCUS15605</name>
</gene>
<dbReference type="SMART" id="SM00382">
    <property type="entry name" value="AAA"/>
    <property type="match status" value="1"/>
</dbReference>
<name>A0A381P719_9ZZZZ</name>
<keyword evidence="7" id="KW-0159">Chromosome partition</keyword>
<keyword evidence="6" id="KW-0547">Nucleotide-binding</keyword>
<evidence type="ECO:0000256" key="1">
    <source>
        <dbReference type="ARBA" id="ARBA00004651"/>
    </source>
</evidence>
<feature type="compositionally biased region" description="Basic and acidic residues" evidence="14">
    <location>
        <begin position="190"/>
        <end position="209"/>
    </location>
</feature>
<feature type="transmembrane region" description="Helical" evidence="15">
    <location>
        <begin position="12"/>
        <end position="31"/>
    </location>
</feature>
<evidence type="ECO:0000256" key="6">
    <source>
        <dbReference type="ARBA" id="ARBA00022741"/>
    </source>
</evidence>
<sequence length="788" mass="84673">MLSQKQQKDIAAVGLLGLGLFLLAALIPVTMPGLRGVEFPEGNVMGVVGAVVRGVLTGIVGIAAFFVPGLLILAGLRARESLSVTWTRRLSILLGGLLLIVPIGLSVLGQDGETVGRWGELAGPALVTALGVPGGVLLVVLLLVALSVGTIGWNPIASLVGGVAQGTGFIARAARALFSMGERLKARWDQRSKDRLERTPPMELLKGDEVSDPDSEGVGDDVESEEHGESFEGDLESAGRAGEGGGDEERDGGDVRDGIDEGDKDDDPFAEGDVSDTGLPPMEFMSAADDEHRHDMERELDALGEVLIEKLRTFNVECTLGGRTTGPVVTQYEVIPAPGVKVNKIASLDADLALAMKAKSIRIVAPVPGRGAVGVEIPNPEPEVVRLRDILDSPTYQASRAQLPLALGKDLNGRPYVADLRDMPHILIAGATGSGKSVCLNTIITSLVYRHTPKTLRLLMVDPKMVELSTYRLLPHLRHKVVTDPQDAAGLLKWAVLEMDRRYNLLNANGVRSIGEFNERVEEGATLRRFEPKGADDDSDRGIYDEGVLPYVVVVVDELADLMMTVQSAVERPLTFLAQKARAIGIHLIVATQRPSVNVITGLIKANFPSRIAFRVASKTDSRTILDKNGADSLLGNGDMLFLPPSTSEPVRIQGAYISTAETDRMMAWYRDQIEIRNKALDEVEAAKESDILEQMRAFEHEAEMAVGAEDAGDWDDLFRAAGEVCVQNQQGSTSLLQRKLKVGYGRAARIVDQLHDAGILGPSEGSKAREVLVGLDELETICGHRGL</sequence>
<accession>A0A381P719</accession>
<dbReference type="InterPro" id="IPR036390">
    <property type="entry name" value="WH_DNA-bd_sf"/>
</dbReference>
<comment type="subcellular location">
    <subcellularLocation>
        <location evidence="1">Cell membrane</location>
        <topology evidence="1">Multi-pass membrane protein</topology>
    </subcellularLocation>
</comment>
<feature type="compositionally biased region" description="Basic and acidic residues" evidence="14">
    <location>
        <begin position="252"/>
        <end position="261"/>
    </location>
</feature>
<dbReference type="GO" id="GO:0007059">
    <property type="term" value="P:chromosome segregation"/>
    <property type="evidence" value="ECO:0007669"/>
    <property type="project" value="UniProtKB-KW"/>
</dbReference>
<keyword evidence="10" id="KW-0238">DNA-binding</keyword>
<dbReference type="Gene3D" id="3.30.980.40">
    <property type="match status" value="1"/>
</dbReference>
<organism evidence="17">
    <name type="scientific">marine metagenome</name>
    <dbReference type="NCBI Taxonomy" id="408172"/>
    <lineage>
        <taxon>unclassified sequences</taxon>
        <taxon>metagenomes</taxon>
        <taxon>ecological metagenomes</taxon>
    </lineage>
</organism>
<evidence type="ECO:0000313" key="17">
    <source>
        <dbReference type="EMBL" id="SUZ62751.1"/>
    </source>
</evidence>
<feature type="compositionally biased region" description="Acidic residues" evidence="14">
    <location>
        <begin position="210"/>
        <end position="224"/>
    </location>
</feature>
<evidence type="ECO:0000256" key="4">
    <source>
        <dbReference type="ARBA" id="ARBA00022618"/>
    </source>
</evidence>
<dbReference type="SUPFAM" id="SSF46785">
    <property type="entry name" value="Winged helix' DNA-binding domain"/>
    <property type="match status" value="1"/>
</dbReference>
<evidence type="ECO:0000256" key="13">
    <source>
        <dbReference type="ARBA" id="ARBA00025923"/>
    </source>
</evidence>
<comment type="similarity">
    <text evidence="2">Belongs to the FtsK/SpoIIIE/SftA family.</text>
</comment>
<dbReference type="InterPro" id="IPR027417">
    <property type="entry name" value="P-loop_NTPase"/>
</dbReference>
<feature type="compositionally biased region" description="Acidic residues" evidence="14">
    <location>
        <begin position="262"/>
        <end position="274"/>
    </location>
</feature>
<keyword evidence="8" id="KW-0067">ATP-binding</keyword>
<dbReference type="InterPro" id="IPR025199">
    <property type="entry name" value="FtsK_4TM"/>
</dbReference>
<evidence type="ECO:0000256" key="12">
    <source>
        <dbReference type="ARBA" id="ARBA00023306"/>
    </source>
</evidence>
<keyword evidence="9 15" id="KW-1133">Transmembrane helix</keyword>
<dbReference type="Pfam" id="PF17854">
    <property type="entry name" value="FtsK_alpha"/>
    <property type="match status" value="1"/>
</dbReference>
<evidence type="ECO:0000259" key="16">
    <source>
        <dbReference type="PROSITE" id="PS50901"/>
    </source>
</evidence>
<dbReference type="InterPro" id="IPR041027">
    <property type="entry name" value="FtsK_alpha"/>
</dbReference>
<dbReference type="PANTHER" id="PTHR22683">
    <property type="entry name" value="SPORULATION PROTEIN RELATED"/>
    <property type="match status" value="1"/>
</dbReference>
<evidence type="ECO:0000256" key="14">
    <source>
        <dbReference type="SAM" id="MobiDB-lite"/>
    </source>
</evidence>
<comment type="subunit">
    <text evidence="13">Homohexamer. Forms a ring that surrounds DNA.</text>
</comment>
<proteinExistence type="inferred from homology"/>
<keyword evidence="12" id="KW-0131">Cell cycle</keyword>
<keyword evidence="3" id="KW-1003">Cell membrane</keyword>
<dbReference type="SMART" id="SM00843">
    <property type="entry name" value="Ftsk_gamma"/>
    <property type="match status" value="1"/>
</dbReference>
<dbReference type="Gene3D" id="1.10.10.10">
    <property type="entry name" value="Winged helix-like DNA-binding domain superfamily/Winged helix DNA-binding domain"/>
    <property type="match status" value="1"/>
</dbReference>
<feature type="transmembrane region" description="Helical" evidence="15">
    <location>
        <begin position="51"/>
        <end position="78"/>
    </location>
</feature>
<protein>
    <recommendedName>
        <fullName evidence="16">FtsK domain-containing protein</fullName>
    </recommendedName>
</protein>
<dbReference type="InterPro" id="IPR018541">
    <property type="entry name" value="Ftsk_gamma"/>
</dbReference>
<dbReference type="PROSITE" id="PS50901">
    <property type="entry name" value="FTSK"/>
    <property type="match status" value="1"/>
</dbReference>
<evidence type="ECO:0000256" key="8">
    <source>
        <dbReference type="ARBA" id="ARBA00022840"/>
    </source>
</evidence>
<dbReference type="Pfam" id="PF13491">
    <property type="entry name" value="FtsK_4TM"/>
    <property type="match status" value="1"/>
</dbReference>
<keyword evidence="11 15" id="KW-0472">Membrane</keyword>
<dbReference type="EMBL" id="UINC01000888">
    <property type="protein sequence ID" value="SUZ62751.1"/>
    <property type="molecule type" value="Genomic_DNA"/>
</dbReference>
<dbReference type="InterPro" id="IPR050206">
    <property type="entry name" value="FtsK/SpoIIIE/SftA"/>
</dbReference>
<evidence type="ECO:0000256" key="7">
    <source>
        <dbReference type="ARBA" id="ARBA00022829"/>
    </source>
</evidence>
<dbReference type="AlphaFoldDB" id="A0A381P719"/>
<dbReference type="InterPro" id="IPR036388">
    <property type="entry name" value="WH-like_DNA-bd_sf"/>
</dbReference>
<evidence type="ECO:0000256" key="9">
    <source>
        <dbReference type="ARBA" id="ARBA00022989"/>
    </source>
</evidence>
<feature type="transmembrane region" description="Helical" evidence="15">
    <location>
        <begin position="121"/>
        <end position="146"/>
    </location>
</feature>
<evidence type="ECO:0000256" key="11">
    <source>
        <dbReference type="ARBA" id="ARBA00023136"/>
    </source>
</evidence>
<dbReference type="InterPro" id="IPR002543">
    <property type="entry name" value="FtsK_dom"/>
</dbReference>
<dbReference type="PANTHER" id="PTHR22683:SF41">
    <property type="entry name" value="DNA TRANSLOCASE FTSK"/>
    <property type="match status" value="1"/>
</dbReference>
<evidence type="ECO:0000256" key="2">
    <source>
        <dbReference type="ARBA" id="ARBA00006474"/>
    </source>
</evidence>
<dbReference type="SUPFAM" id="SSF52540">
    <property type="entry name" value="P-loop containing nucleoside triphosphate hydrolases"/>
    <property type="match status" value="1"/>
</dbReference>
<feature type="transmembrane region" description="Helical" evidence="15">
    <location>
        <begin position="90"/>
        <end position="109"/>
    </location>
</feature>
<keyword evidence="5 15" id="KW-0812">Transmembrane</keyword>
<dbReference type="Pfam" id="PF09397">
    <property type="entry name" value="FtsK_gamma"/>
    <property type="match status" value="1"/>
</dbReference>
<dbReference type="GO" id="GO:0005886">
    <property type="term" value="C:plasma membrane"/>
    <property type="evidence" value="ECO:0007669"/>
    <property type="project" value="UniProtKB-SubCell"/>
</dbReference>
<dbReference type="GO" id="GO:0005524">
    <property type="term" value="F:ATP binding"/>
    <property type="evidence" value="ECO:0007669"/>
    <property type="project" value="UniProtKB-KW"/>
</dbReference>
<dbReference type="Gene3D" id="3.40.50.300">
    <property type="entry name" value="P-loop containing nucleotide triphosphate hydrolases"/>
    <property type="match status" value="1"/>
</dbReference>
<dbReference type="Pfam" id="PF01580">
    <property type="entry name" value="FtsK_SpoIIIE"/>
    <property type="match status" value="1"/>
</dbReference>
<evidence type="ECO:0000256" key="5">
    <source>
        <dbReference type="ARBA" id="ARBA00022692"/>
    </source>
</evidence>
<reference evidence="17" key="1">
    <citation type="submission" date="2018-05" db="EMBL/GenBank/DDBJ databases">
        <authorList>
            <person name="Lanie J.A."/>
            <person name="Ng W.-L."/>
            <person name="Kazmierczak K.M."/>
            <person name="Andrzejewski T.M."/>
            <person name="Davidsen T.M."/>
            <person name="Wayne K.J."/>
            <person name="Tettelin H."/>
            <person name="Glass J.I."/>
            <person name="Rusch D."/>
            <person name="Podicherti R."/>
            <person name="Tsui H.-C.T."/>
            <person name="Winkler M.E."/>
        </authorList>
    </citation>
    <scope>NUCLEOTIDE SEQUENCE</scope>
</reference>
<evidence type="ECO:0000256" key="10">
    <source>
        <dbReference type="ARBA" id="ARBA00023125"/>
    </source>
</evidence>
<keyword evidence="4" id="KW-0132">Cell division</keyword>
<dbReference type="GO" id="GO:0051301">
    <property type="term" value="P:cell division"/>
    <property type="evidence" value="ECO:0007669"/>
    <property type="project" value="UniProtKB-KW"/>
</dbReference>
<dbReference type="GO" id="GO:0003677">
    <property type="term" value="F:DNA binding"/>
    <property type="evidence" value="ECO:0007669"/>
    <property type="project" value="UniProtKB-KW"/>
</dbReference>
<evidence type="ECO:0000256" key="15">
    <source>
        <dbReference type="SAM" id="Phobius"/>
    </source>
</evidence>
<dbReference type="InterPro" id="IPR003593">
    <property type="entry name" value="AAA+_ATPase"/>
</dbReference>
<feature type="domain" description="FtsK" evidence="16">
    <location>
        <begin position="413"/>
        <end position="623"/>
    </location>
</feature>
<evidence type="ECO:0000256" key="3">
    <source>
        <dbReference type="ARBA" id="ARBA00022475"/>
    </source>
</evidence>